<feature type="domain" description="Polymerase nucleotidyl transferase" evidence="10">
    <location>
        <begin position="6"/>
        <end position="89"/>
    </location>
</feature>
<organism evidence="11 12">
    <name type="scientific">Candidatus Magnetominusculus xianensis</name>
    <dbReference type="NCBI Taxonomy" id="1748249"/>
    <lineage>
        <taxon>Bacteria</taxon>
        <taxon>Pseudomonadati</taxon>
        <taxon>Nitrospirota</taxon>
        <taxon>Nitrospiria</taxon>
        <taxon>Nitrospirales</taxon>
        <taxon>Nitrospiraceae</taxon>
        <taxon>Candidatus Magnetominusculus</taxon>
    </lineage>
</organism>
<keyword evidence="5" id="KW-0479">Metal-binding</keyword>
<proteinExistence type="inferred from homology"/>
<comment type="similarity">
    <text evidence="9">Belongs to the MntA antitoxin family.</text>
</comment>
<evidence type="ECO:0000256" key="2">
    <source>
        <dbReference type="ARBA" id="ARBA00022649"/>
    </source>
</evidence>
<dbReference type="InterPro" id="IPR002934">
    <property type="entry name" value="Polymerase_NTP_transf_dom"/>
</dbReference>
<dbReference type="EMBL" id="LNQR01000070">
    <property type="protein sequence ID" value="KWT84040.1"/>
    <property type="molecule type" value="Genomic_DNA"/>
</dbReference>
<evidence type="ECO:0000256" key="1">
    <source>
        <dbReference type="ARBA" id="ARBA00001946"/>
    </source>
</evidence>
<comment type="cofactor">
    <cofactor evidence="1">
        <name>Mg(2+)</name>
        <dbReference type="ChEBI" id="CHEBI:18420"/>
    </cofactor>
</comment>
<dbReference type="SUPFAM" id="SSF81301">
    <property type="entry name" value="Nucleotidyltransferase"/>
    <property type="match status" value="1"/>
</dbReference>
<keyword evidence="12" id="KW-1185">Reference proteome</keyword>
<evidence type="ECO:0000256" key="3">
    <source>
        <dbReference type="ARBA" id="ARBA00022679"/>
    </source>
</evidence>
<comment type="caution">
    <text evidence="11">The sequence shown here is derived from an EMBL/GenBank/DDBJ whole genome shotgun (WGS) entry which is preliminary data.</text>
</comment>
<protein>
    <submittedName>
        <fullName evidence="11">DNA polymerase III subunit beta</fullName>
    </submittedName>
</protein>
<reference evidence="11 12" key="1">
    <citation type="submission" date="2015-11" db="EMBL/GenBank/DDBJ databases">
        <authorList>
            <person name="Lin W."/>
        </authorList>
    </citation>
    <scope>NUCLEOTIDE SEQUENCE [LARGE SCALE GENOMIC DNA]</scope>
    <source>
        <strain evidence="11 12">HCH-1</strain>
    </source>
</reference>
<evidence type="ECO:0000256" key="6">
    <source>
        <dbReference type="ARBA" id="ARBA00022741"/>
    </source>
</evidence>
<name>A0ABR5SE56_9BACT</name>
<dbReference type="PANTHER" id="PTHR33571:SF12">
    <property type="entry name" value="BSL3053 PROTEIN"/>
    <property type="match status" value="1"/>
</dbReference>
<evidence type="ECO:0000259" key="10">
    <source>
        <dbReference type="Pfam" id="PF01909"/>
    </source>
</evidence>
<keyword evidence="3" id="KW-0808">Transferase</keyword>
<keyword evidence="7" id="KW-0067">ATP-binding</keyword>
<dbReference type="Proteomes" id="UP000060487">
    <property type="component" value="Unassembled WGS sequence"/>
</dbReference>
<dbReference type="InterPro" id="IPR052038">
    <property type="entry name" value="Type-VII_TA_antitoxin"/>
</dbReference>
<dbReference type="Gene3D" id="3.30.460.10">
    <property type="entry name" value="Beta Polymerase, domain 2"/>
    <property type="match status" value="1"/>
</dbReference>
<accession>A0ABR5SE56</accession>
<dbReference type="InterPro" id="IPR043519">
    <property type="entry name" value="NT_sf"/>
</dbReference>
<evidence type="ECO:0000313" key="11">
    <source>
        <dbReference type="EMBL" id="KWT84040.1"/>
    </source>
</evidence>
<evidence type="ECO:0000256" key="4">
    <source>
        <dbReference type="ARBA" id="ARBA00022695"/>
    </source>
</evidence>
<keyword evidence="2" id="KW-1277">Toxin-antitoxin system</keyword>
<gene>
    <name evidence="11" type="ORF">ASN18_1967</name>
</gene>
<evidence type="ECO:0000313" key="12">
    <source>
        <dbReference type="Proteomes" id="UP000060487"/>
    </source>
</evidence>
<keyword evidence="6" id="KW-0547">Nucleotide-binding</keyword>
<keyword evidence="8" id="KW-0460">Magnesium</keyword>
<dbReference type="PANTHER" id="PTHR33571">
    <property type="entry name" value="SSL8005 PROTEIN"/>
    <property type="match status" value="1"/>
</dbReference>
<dbReference type="CDD" id="cd05403">
    <property type="entry name" value="NT_KNTase_like"/>
    <property type="match status" value="1"/>
</dbReference>
<dbReference type="RefSeq" id="WP_236861653.1">
    <property type="nucleotide sequence ID" value="NZ_LNQR01000070.1"/>
</dbReference>
<dbReference type="Pfam" id="PF01909">
    <property type="entry name" value="NTP_transf_2"/>
    <property type="match status" value="1"/>
</dbReference>
<sequence length="98" mass="11169">MTLPKSEIAEFCKRHHILKLSLFGSYQHGTFTSKSDIDLLVEFDPEHIPGLIALSGMEIELSVIIGHKVDLRTPEDLSRYFRKEVVESAEVQYVQPGR</sequence>
<evidence type="ECO:0000256" key="7">
    <source>
        <dbReference type="ARBA" id="ARBA00022840"/>
    </source>
</evidence>
<evidence type="ECO:0000256" key="9">
    <source>
        <dbReference type="ARBA" id="ARBA00038276"/>
    </source>
</evidence>
<evidence type="ECO:0000256" key="8">
    <source>
        <dbReference type="ARBA" id="ARBA00022842"/>
    </source>
</evidence>
<keyword evidence="4" id="KW-0548">Nucleotidyltransferase</keyword>
<evidence type="ECO:0000256" key="5">
    <source>
        <dbReference type="ARBA" id="ARBA00022723"/>
    </source>
</evidence>